<reference evidence="2" key="1">
    <citation type="journal article" date="2013" name="Genetics">
        <title>The draft genome and transcriptome of Panagrellus redivivus are shaped by the harsh demands of a free-living lifestyle.</title>
        <authorList>
            <person name="Srinivasan J."/>
            <person name="Dillman A.R."/>
            <person name="Macchietto M.G."/>
            <person name="Heikkinen L."/>
            <person name="Lakso M."/>
            <person name="Fracchia K.M."/>
            <person name="Antoshechkin I."/>
            <person name="Mortazavi A."/>
            <person name="Wong G."/>
            <person name="Sternberg P.W."/>
        </authorList>
    </citation>
    <scope>NUCLEOTIDE SEQUENCE [LARGE SCALE GENOMIC DNA]</scope>
    <source>
        <strain evidence="2">MT8872</strain>
    </source>
</reference>
<protein>
    <submittedName>
        <fullName evidence="3">G-protein coupled receptors family 1 profile domain-containing protein</fullName>
    </submittedName>
</protein>
<keyword evidence="1" id="KW-0472">Membrane</keyword>
<reference evidence="3" key="2">
    <citation type="submission" date="2020-10" db="UniProtKB">
        <authorList>
            <consortium name="WormBaseParasite"/>
        </authorList>
    </citation>
    <scope>IDENTIFICATION</scope>
</reference>
<dbReference type="AlphaFoldDB" id="A0A7E4UWW0"/>
<dbReference type="WBParaSite" id="Pan_g13815.t1">
    <property type="protein sequence ID" value="Pan_g13815.t1"/>
    <property type="gene ID" value="Pan_g13815"/>
</dbReference>
<proteinExistence type="predicted"/>
<feature type="transmembrane region" description="Helical" evidence="1">
    <location>
        <begin position="140"/>
        <end position="162"/>
    </location>
</feature>
<feature type="transmembrane region" description="Helical" evidence="1">
    <location>
        <begin position="94"/>
        <end position="119"/>
    </location>
</feature>
<dbReference type="Proteomes" id="UP000492821">
    <property type="component" value="Unassembled WGS sequence"/>
</dbReference>
<keyword evidence="2" id="KW-1185">Reference proteome</keyword>
<evidence type="ECO:0000313" key="2">
    <source>
        <dbReference type="Proteomes" id="UP000492821"/>
    </source>
</evidence>
<keyword evidence="1" id="KW-0812">Transmembrane</keyword>
<evidence type="ECO:0000256" key="1">
    <source>
        <dbReference type="SAM" id="Phobius"/>
    </source>
</evidence>
<keyword evidence="1" id="KW-1133">Transmembrane helix</keyword>
<sequence length="173" mass="19144">MNVLGLFPHRIDHPVGSKSTAQTPCVVVAPSGRPLLDSVPPQPPPSYCIVAGLFYWCLISRIVLLTRGPANGNGARYRLTETSNTSWAQNKLKWLLDLSICIAFVGVCGNLLIFVFSCLGHADSRLPEIAQHARQVTREFFFILLLQLFSLYLIEFFSAIAMDSAPPNASRQR</sequence>
<name>A0A7E4UWW0_PANRE</name>
<accession>A0A7E4UWW0</accession>
<evidence type="ECO:0000313" key="3">
    <source>
        <dbReference type="WBParaSite" id="Pan_g13815.t1"/>
    </source>
</evidence>
<organism evidence="2 3">
    <name type="scientific">Panagrellus redivivus</name>
    <name type="common">Microworm</name>
    <dbReference type="NCBI Taxonomy" id="6233"/>
    <lineage>
        <taxon>Eukaryota</taxon>
        <taxon>Metazoa</taxon>
        <taxon>Ecdysozoa</taxon>
        <taxon>Nematoda</taxon>
        <taxon>Chromadorea</taxon>
        <taxon>Rhabditida</taxon>
        <taxon>Tylenchina</taxon>
        <taxon>Panagrolaimomorpha</taxon>
        <taxon>Panagrolaimoidea</taxon>
        <taxon>Panagrolaimidae</taxon>
        <taxon>Panagrellus</taxon>
    </lineage>
</organism>